<dbReference type="RefSeq" id="WP_138372686.1">
    <property type="nucleotide sequence ID" value="NZ_BSBO01000030.1"/>
</dbReference>
<dbReference type="GO" id="GO:0017150">
    <property type="term" value="F:tRNA dihydrouridine synthase activity"/>
    <property type="evidence" value="ECO:0007669"/>
    <property type="project" value="InterPro"/>
</dbReference>
<feature type="binding site" evidence="9">
    <location>
        <position position="64"/>
    </location>
    <ligand>
        <name>FMN</name>
        <dbReference type="ChEBI" id="CHEBI:58210"/>
    </ligand>
</feature>
<comment type="cofactor">
    <cofactor evidence="1 7 9">
        <name>FMN</name>
        <dbReference type="ChEBI" id="CHEBI:58210"/>
    </cofactor>
</comment>
<dbReference type="EC" id="1.3.1.-" evidence="7"/>
<feature type="active site" description="Proton donor" evidence="8">
    <location>
        <position position="94"/>
    </location>
</feature>
<feature type="binding site" evidence="9">
    <location>
        <begin position="218"/>
        <end position="219"/>
    </location>
    <ligand>
        <name>FMN</name>
        <dbReference type="ChEBI" id="CHEBI:58210"/>
    </ligand>
</feature>
<evidence type="ECO:0000256" key="6">
    <source>
        <dbReference type="ARBA" id="ARBA00023002"/>
    </source>
</evidence>
<dbReference type="Proteomes" id="UP001145094">
    <property type="component" value="Unassembled WGS sequence"/>
</dbReference>
<sequence length="303" mass="35990">MKYYLAPLEGITDHIYRRTYHKLFEPMDKYFIPFLTPNENGKLSKRQRQDVLPENNEGMYAVPQILTNKTEEFLSAEAYLGSLGYEEINLNLGCPSRCVVSKGRGAGFLADPDGLRRFLDEIFEKSNIRISIKSRIGVRDVEEFGALLDLYNQYPLEELILHPRTGKEFYKGSPHREVYRYAMKESRHPLCYNGDLFTKEQYEDWEKKFPQSDAVMLGRGILGDPLLLSKIKQNHRPAHTWMELQYELYLAYQKEIQEERHVLSRLKEFWTYRALVHREEREMIQKIYRTNTLKEYAELLHFE</sequence>
<feature type="binding site" evidence="9">
    <location>
        <position position="133"/>
    </location>
    <ligand>
        <name>FMN</name>
        <dbReference type="ChEBI" id="CHEBI:58210"/>
    </ligand>
</feature>
<proteinExistence type="inferred from homology"/>
<keyword evidence="9" id="KW-0547">Nucleotide-binding</keyword>
<evidence type="ECO:0000256" key="1">
    <source>
        <dbReference type="ARBA" id="ARBA00001917"/>
    </source>
</evidence>
<accession>A0A9W6CCU9</accession>
<reference evidence="12" key="4">
    <citation type="submission" date="2022-11" db="EMBL/GenBank/DDBJ databases">
        <title>Draft genome sequence of Sellimonas catena strain 18CBH55.</title>
        <authorList>
            <person name="Atsushi H."/>
            <person name="Moriya O."/>
            <person name="Mitsuo S."/>
        </authorList>
    </citation>
    <scope>NUCLEOTIDE SEQUENCE</scope>
    <source>
        <strain evidence="12">18CBH55</strain>
    </source>
</reference>
<dbReference type="PROSITE" id="PS01136">
    <property type="entry name" value="UPF0034"/>
    <property type="match status" value="1"/>
</dbReference>
<evidence type="ECO:0000256" key="5">
    <source>
        <dbReference type="ARBA" id="ARBA00022857"/>
    </source>
</evidence>
<dbReference type="CDD" id="cd02801">
    <property type="entry name" value="DUS_like_FMN"/>
    <property type="match status" value="1"/>
</dbReference>
<dbReference type="GO" id="GO:0003723">
    <property type="term" value="F:RNA binding"/>
    <property type="evidence" value="ECO:0007669"/>
    <property type="project" value="TreeGrafter"/>
</dbReference>
<evidence type="ECO:0000313" key="13">
    <source>
        <dbReference type="Proteomes" id="UP001145145"/>
    </source>
</evidence>
<evidence type="ECO:0000259" key="10">
    <source>
        <dbReference type="Pfam" id="PF01207"/>
    </source>
</evidence>
<reference evidence="11" key="2">
    <citation type="submission" date="2022-11" db="EMBL/GenBank/DDBJ databases">
        <title>Draft genome sequence of Sellimonas catena strain 12EGH17.</title>
        <authorList>
            <person name="Atsushi H."/>
            <person name="Moriya O."/>
            <person name="Mitsuo S."/>
        </authorList>
    </citation>
    <scope>NUCLEOTIDE SEQUENCE</scope>
    <source>
        <strain evidence="11">12EGH17</strain>
    </source>
</reference>
<dbReference type="AlphaFoldDB" id="A0A9W6CCU9"/>
<keyword evidence="2 7" id="KW-0285">Flavoprotein</keyword>
<comment type="similarity">
    <text evidence="7">Belongs to the dus family.</text>
</comment>
<keyword evidence="6 7" id="KW-0560">Oxidoreductase</keyword>
<dbReference type="InterPro" id="IPR013785">
    <property type="entry name" value="Aldolase_TIM"/>
</dbReference>
<reference evidence="11" key="1">
    <citation type="submission" date="2022-11" db="EMBL/GenBank/DDBJ databases">
        <title>Draft genome sequence of Sellimonas catena strain 12EGH17.</title>
        <authorList>
            <person name="Hisatomi A."/>
            <person name="Ohkuma M."/>
            <person name="Sakamoto M."/>
        </authorList>
    </citation>
    <scope>NUCLEOTIDE SEQUENCE</scope>
    <source>
        <strain evidence="11">12EGH17</strain>
    </source>
</reference>
<dbReference type="EMBL" id="BSCH01000017">
    <property type="protein sequence ID" value="GLG91118.1"/>
    <property type="molecule type" value="Genomic_DNA"/>
</dbReference>
<evidence type="ECO:0000313" key="11">
    <source>
        <dbReference type="EMBL" id="GLG05521.1"/>
    </source>
</evidence>
<dbReference type="PANTHER" id="PTHR45846:SF1">
    <property type="entry name" value="TRNA-DIHYDROURIDINE(47) SYNTHASE [NAD(P)(+)]-LIKE"/>
    <property type="match status" value="1"/>
</dbReference>
<dbReference type="GO" id="GO:0050660">
    <property type="term" value="F:flavin adenine dinucleotide binding"/>
    <property type="evidence" value="ECO:0007669"/>
    <property type="project" value="InterPro"/>
</dbReference>
<keyword evidence="5" id="KW-0521">NADP</keyword>
<evidence type="ECO:0000256" key="8">
    <source>
        <dbReference type="PIRSR" id="PIRSR006621-1"/>
    </source>
</evidence>
<dbReference type="InterPro" id="IPR018517">
    <property type="entry name" value="tRNA_hU_synthase_CS"/>
</dbReference>
<feature type="binding site" evidence="9">
    <location>
        <position position="162"/>
    </location>
    <ligand>
        <name>FMN</name>
        <dbReference type="ChEBI" id="CHEBI:58210"/>
    </ligand>
</feature>
<reference evidence="11 13" key="5">
    <citation type="journal article" date="2023" name="Int. J. Syst. Evol. Microbiol.">
        <title>Sellimonas catena sp. nov., isolated from human faeces.</title>
        <authorList>
            <person name="Hisatomi A."/>
            <person name="Ohkuma M."/>
            <person name="Sakamoto M."/>
        </authorList>
    </citation>
    <scope>NUCLEOTIDE SEQUENCE [LARGE SCALE GENOMIC DNA]</scope>
    <source>
        <strain evidence="11 13">12EGH17</strain>
        <strain evidence="12">18CBH55</strain>
    </source>
</reference>
<name>A0A9W6CCU9_9FIRM</name>
<comment type="caution">
    <text evidence="11">The sequence shown here is derived from an EMBL/GenBank/DDBJ whole genome shotgun (WGS) entry which is preliminary data.</text>
</comment>
<dbReference type="InterPro" id="IPR035587">
    <property type="entry name" value="DUS-like_FMN-bd"/>
</dbReference>
<evidence type="ECO:0000256" key="4">
    <source>
        <dbReference type="ARBA" id="ARBA00022694"/>
    </source>
</evidence>
<keyword evidence="13" id="KW-1185">Reference proteome</keyword>
<evidence type="ECO:0000256" key="3">
    <source>
        <dbReference type="ARBA" id="ARBA00022643"/>
    </source>
</evidence>
<dbReference type="PANTHER" id="PTHR45846">
    <property type="entry name" value="TRNA-DIHYDROURIDINE(47) SYNTHASE [NAD(P)(+)]-LIKE"/>
    <property type="match status" value="1"/>
</dbReference>
<dbReference type="Pfam" id="PF01207">
    <property type="entry name" value="Dus"/>
    <property type="match status" value="1"/>
</dbReference>
<dbReference type="InterPro" id="IPR001269">
    <property type="entry name" value="DUS_fam"/>
</dbReference>
<dbReference type="SUPFAM" id="SSF51395">
    <property type="entry name" value="FMN-linked oxidoreductases"/>
    <property type="match status" value="1"/>
</dbReference>
<dbReference type="PIRSF" id="PIRSF006621">
    <property type="entry name" value="Dus"/>
    <property type="match status" value="1"/>
</dbReference>
<feature type="domain" description="DUS-like FMN-binding" evidence="10">
    <location>
        <begin position="5"/>
        <end position="259"/>
    </location>
</feature>
<reference evidence="12" key="3">
    <citation type="submission" date="2022-11" db="EMBL/GenBank/DDBJ databases">
        <title>Draft genome sequence of Sellimonas catena strain 18CBH55.</title>
        <authorList>
            <person name="Hisatomi A."/>
            <person name="Ohkuma M."/>
            <person name="Sakamoto M."/>
        </authorList>
    </citation>
    <scope>NUCLEOTIDE SEQUENCE</scope>
    <source>
        <strain evidence="12">18CBH55</strain>
    </source>
</reference>
<organism evidence="11 13">
    <name type="scientific">Sellimonas catena</name>
    <dbReference type="NCBI Taxonomy" id="2994035"/>
    <lineage>
        <taxon>Bacteria</taxon>
        <taxon>Bacillati</taxon>
        <taxon>Bacillota</taxon>
        <taxon>Clostridia</taxon>
        <taxon>Lachnospirales</taxon>
        <taxon>Lachnospiraceae</taxon>
        <taxon>Sellimonas</taxon>
    </lineage>
</organism>
<gene>
    <name evidence="11" type="ORF">Selli1_26950</name>
    <name evidence="12" type="ORF">Selli2_25450</name>
</gene>
<comment type="function">
    <text evidence="7">Catalyzes the synthesis of 5,6-dihydrouridine (D), a modified base found in the D-loop of most tRNAs, via the reduction of the C5-C6 double bond in target uridines.</text>
</comment>
<keyword evidence="3 7" id="KW-0288">FMN</keyword>
<evidence type="ECO:0000256" key="7">
    <source>
        <dbReference type="PIRNR" id="PIRNR006621"/>
    </source>
</evidence>
<evidence type="ECO:0000256" key="2">
    <source>
        <dbReference type="ARBA" id="ARBA00022630"/>
    </source>
</evidence>
<dbReference type="EMBL" id="BSBO01000030">
    <property type="protein sequence ID" value="GLG05521.1"/>
    <property type="molecule type" value="Genomic_DNA"/>
</dbReference>
<protein>
    <recommendedName>
        <fullName evidence="7">tRNA-dihydrouridine synthase</fullName>
        <ecNumber evidence="7">1.3.1.-</ecNumber>
    </recommendedName>
</protein>
<evidence type="ECO:0000313" key="12">
    <source>
        <dbReference type="EMBL" id="GLG91118.1"/>
    </source>
</evidence>
<dbReference type="Proteomes" id="UP001145145">
    <property type="component" value="Unassembled WGS sequence"/>
</dbReference>
<dbReference type="Gene3D" id="3.20.20.70">
    <property type="entry name" value="Aldolase class I"/>
    <property type="match status" value="1"/>
</dbReference>
<keyword evidence="4 7" id="KW-0819">tRNA processing</keyword>
<evidence type="ECO:0000256" key="9">
    <source>
        <dbReference type="PIRSR" id="PIRSR006621-2"/>
    </source>
</evidence>